<dbReference type="Proteomes" id="UP000799302">
    <property type="component" value="Unassembled WGS sequence"/>
</dbReference>
<gene>
    <name evidence="1" type="ORF">BT63DRAFT_456597</name>
</gene>
<proteinExistence type="predicted"/>
<organism evidence="1 2">
    <name type="scientific">Microthyrium microscopicum</name>
    <dbReference type="NCBI Taxonomy" id="703497"/>
    <lineage>
        <taxon>Eukaryota</taxon>
        <taxon>Fungi</taxon>
        <taxon>Dikarya</taxon>
        <taxon>Ascomycota</taxon>
        <taxon>Pezizomycotina</taxon>
        <taxon>Dothideomycetes</taxon>
        <taxon>Dothideomycetes incertae sedis</taxon>
        <taxon>Microthyriales</taxon>
        <taxon>Microthyriaceae</taxon>
        <taxon>Microthyrium</taxon>
    </lineage>
</organism>
<evidence type="ECO:0008006" key="3">
    <source>
        <dbReference type="Google" id="ProtNLM"/>
    </source>
</evidence>
<evidence type="ECO:0000313" key="2">
    <source>
        <dbReference type="Proteomes" id="UP000799302"/>
    </source>
</evidence>
<accession>A0A6A6U8S5</accession>
<name>A0A6A6U8S5_9PEZI</name>
<dbReference type="OrthoDB" id="5086500at2759"/>
<keyword evidence="2" id="KW-1185">Reference proteome</keyword>
<protein>
    <recommendedName>
        <fullName evidence="3">Concanavalin A-like lectin/glucanase</fullName>
    </recommendedName>
</protein>
<reference evidence="1" key="1">
    <citation type="journal article" date="2020" name="Stud. Mycol.">
        <title>101 Dothideomycetes genomes: a test case for predicting lifestyles and emergence of pathogens.</title>
        <authorList>
            <person name="Haridas S."/>
            <person name="Albert R."/>
            <person name="Binder M."/>
            <person name="Bloem J."/>
            <person name="Labutti K."/>
            <person name="Salamov A."/>
            <person name="Andreopoulos B."/>
            <person name="Baker S."/>
            <person name="Barry K."/>
            <person name="Bills G."/>
            <person name="Bluhm B."/>
            <person name="Cannon C."/>
            <person name="Castanera R."/>
            <person name="Culley D."/>
            <person name="Daum C."/>
            <person name="Ezra D."/>
            <person name="Gonzalez J."/>
            <person name="Henrissat B."/>
            <person name="Kuo A."/>
            <person name="Liang C."/>
            <person name="Lipzen A."/>
            <person name="Lutzoni F."/>
            <person name="Magnuson J."/>
            <person name="Mondo S."/>
            <person name="Nolan M."/>
            <person name="Ohm R."/>
            <person name="Pangilinan J."/>
            <person name="Park H.-J."/>
            <person name="Ramirez L."/>
            <person name="Alfaro M."/>
            <person name="Sun H."/>
            <person name="Tritt A."/>
            <person name="Yoshinaga Y."/>
            <person name="Zwiers L.-H."/>
            <person name="Turgeon B."/>
            <person name="Goodwin S."/>
            <person name="Spatafora J."/>
            <person name="Crous P."/>
            <person name="Grigoriev I."/>
        </authorList>
    </citation>
    <scope>NUCLEOTIDE SEQUENCE</scope>
    <source>
        <strain evidence="1">CBS 115976</strain>
    </source>
</reference>
<sequence>MKLSIFAFAASVTAQGTHYLYGPQWGWYSMKTSGFITELETTLLPNAPPSPAQTRLAIWPGMNTARGLIQPIIVSSDEALFQGAGCGGATKSQWCVFASMITSTQKAGKRVPMNGNDALNMRFKWNETLGGYNQWLSIKGKVVSELHMATGKAKSFYIDTECQAAHKGTVNNHTYTDTKFTLSEPAPGLDKQITMHYLACADSVTSSDGGKSWTIPNIKVEKSEAPKQYATSAKVGAAGGICGK</sequence>
<evidence type="ECO:0000313" key="1">
    <source>
        <dbReference type="EMBL" id="KAF2667294.1"/>
    </source>
</evidence>
<dbReference type="AlphaFoldDB" id="A0A6A6U8S5"/>
<dbReference type="EMBL" id="MU004237">
    <property type="protein sequence ID" value="KAF2667294.1"/>
    <property type="molecule type" value="Genomic_DNA"/>
</dbReference>